<dbReference type="InterPro" id="IPR038468">
    <property type="entry name" value="MmpS_C"/>
</dbReference>
<evidence type="ECO:0000256" key="2">
    <source>
        <dbReference type="ARBA" id="ARBA00007531"/>
    </source>
</evidence>
<feature type="transmembrane region" description="Helical" evidence="7">
    <location>
        <begin position="73"/>
        <end position="99"/>
    </location>
</feature>
<gene>
    <name evidence="8" type="ORF">GCM10025783_24200</name>
</gene>
<keyword evidence="9" id="KW-1185">Reference proteome</keyword>
<organism evidence="8 9">
    <name type="scientific">Amnibacterium soli</name>
    <dbReference type="NCBI Taxonomy" id="1282736"/>
    <lineage>
        <taxon>Bacteria</taxon>
        <taxon>Bacillati</taxon>
        <taxon>Actinomycetota</taxon>
        <taxon>Actinomycetes</taxon>
        <taxon>Micrococcales</taxon>
        <taxon>Microbacteriaceae</taxon>
        <taxon>Amnibacterium</taxon>
    </lineage>
</organism>
<dbReference type="Gene3D" id="2.60.40.2880">
    <property type="entry name" value="MmpS1-5, C-terminal soluble domain"/>
    <property type="match status" value="1"/>
</dbReference>
<reference evidence="9" key="1">
    <citation type="journal article" date="2019" name="Int. J. Syst. Evol. Microbiol.">
        <title>The Global Catalogue of Microorganisms (GCM) 10K type strain sequencing project: providing services to taxonomists for standard genome sequencing and annotation.</title>
        <authorList>
            <consortium name="The Broad Institute Genomics Platform"/>
            <consortium name="The Broad Institute Genome Sequencing Center for Infectious Disease"/>
            <person name="Wu L."/>
            <person name="Ma J."/>
        </authorList>
    </citation>
    <scope>NUCLEOTIDE SEQUENCE [LARGE SCALE GENOMIC DNA]</scope>
    <source>
        <strain evidence="9">JCM 19015</strain>
    </source>
</reference>
<keyword evidence="3" id="KW-1003">Cell membrane</keyword>
<evidence type="ECO:0000256" key="1">
    <source>
        <dbReference type="ARBA" id="ARBA00004236"/>
    </source>
</evidence>
<keyword evidence="5 7" id="KW-1133">Transmembrane helix</keyword>
<keyword evidence="4 7" id="KW-0812">Transmembrane</keyword>
<evidence type="ECO:0008006" key="10">
    <source>
        <dbReference type="Google" id="ProtNLM"/>
    </source>
</evidence>
<accession>A0ABP8ZAA0</accession>
<feature type="transmembrane region" description="Helical" evidence="7">
    <location>
        <begin position="21"/>
        <end position="38"/>
    </location>
</feature>
<comment type="similarity">
    <text evidence="2">Belongs to the MmpS family.</text>
</comment>
<dbReference type="Pfam" id="PF05423">
    <property type="entry name" value="Mycobact_memb"/>
    <property type="match status" value="1"/>
</dbReference>
<evidence type="ECO:0000313" key="8">
    <source>
        <dbReference type="EMBL" id="GAA4750895.1"/>
    </source>
</evidence>
<proteinExistence type="inferred from homology"/>
<dbReference type="Proteomes" id="UP001500121">
    <property type="component" value="Unassembled WGS sequence"/>
</dbReference>
<keyword evidence="6 7" id="KW-0472">Membrane</keyword>
<evidence type="ECO:0000256" key="4">
    <source>
        <dbReference type="ARBA" id="ARBA00022692"/>
    </source>
</evidence>
<evidence type="ECO:0000256" key="3">
    <source>
        <dbReference type="ARBA" id="ARBA00022475"/>
    </source>
</evidence>
<evidence type="ECO:0000313" key="9">
    <source>
        <dbReference type="Proteomes" id="UP001500121"/>
    </source>
</evidence>
<protein>
    <recommendedName>
        <fullName evidence="10">MmpS family membrane protein</fullName>
    </recommendedName>
</protein>
<name>A0ABP8ZAA0_9MICO</name>
<comment type="caution">
    <text evidence="8">The sequence shown here is derived from an EMBL/GenBank/DDBJ whole genome shotgun (WGS) entry which is preliminary data.</text>
</comment>
<evidence type="ECO:0000256" key="6">
    <source>
        <dbReference type="ARBA" id="ARBA00023136"/>
    </source>
</evidence>
<dbReference type="RefSeq" id="WP_345481499.1">
    <property type="nucleotide sequence ID" value="NZ_BAABLP010000005.1"/>
</dbReference>
<evidence type="ECO:0000256" key="7">
    <source>
        <dbReference type="SAM" id="Phobius"/>
    </source>
</evidence>
<evidence type="ECO:0000256" key="5">
    <source>
        <dbReference type="ARBA" id="ARBA00022989"/>
    </source>
</evidence>
<comment type="subcellular location">
    <subcellularLocation>
        <location evidence="1">Cell membrane</location>
    </subcellularLocation>
</comment>
<dbReference type="InterPro" id="IPR008693">
    <property type="entry name" value="MmpS"/>
</dbReference>
<dbReference type="EMBL" id="BAABLP010000005">
    <property type="protein sequence ID" value="GAA4750895.1"/>
    <property type="molecule type" value="Genomic_DNA"/>
</dbReference>
<sequence>MSTPPPLPAPSAADPTPRSRRGVLALVLGIVALVLAFVPFASYGAWLVGIAAIVLGILALLRPASRKGPGIAGIVLGALAVIASLVMSIVYTVLFAIAATTAAASGYASQSAGTPVGGSGTAHRVVYAVTGSGRASAIAYYTVSGGQSGQTTLSDQPLPWSKTVTVRGTLTSASSVLTVVGQNAGSGTIACSITLDGKVVAEQSGDGKGSTAQCIYRPGS</sequence>
<feature type="transmembrane region" description="Helical" evidence="7">
    <location>
        <begin position="44"/>
        <end position="61"/>
    </location>
</feature>